<name>A0A919YLS5_9BACL</name>
<evidence type="ECO:0000259" key="1">
    <source>
        <dbReference type="SMART" id="SM00881"/>
    </source>
</evidence>
<evidence type="ECO:0000313" key="2">
    <source>
        <dbReference type="EMBL" id="GIP14431.1"/>
    </source>
</evidence>
<dbReference type="Gene3D" id="3.40.50.720">
    <property type="entry name" value="NAD(P)-binding Rossmann-like Domain"/>
    <property type="match status" value="1"/>
</dbReference>
<protein>
    <submittedName>
        <fullName evidence="2">CoA-binding protein</fullName>
    </submittedName>
</protein>
<dbReference type="InterPro" id="IPR003781">
    <property type="entry name" value="CoA-bd"/>
</dbReference>
<dbReference type="InterPro" id="IPR036291">
    <property type="entry name" value="NAD(P)-bd_dom_sf"/>
</dbReference>
<reference evidence="2" key="1">
    <citation type="submission" date="2021-03" db="EMBL/GenBank/DDBJ databases">
        <title>Antimicrobial resistance genes in bacteria isolated from Japanese honey, and their potential for conferring macrolide and lincosamide resistance in the American foulbrood pathogen Paenibacillus larvae.</title>
        <authorList>
            <person name="Okamoto M."/>
            <person name="Kumagai M."/>
            <person name="Kanamori H."/>
            <person name="Takamatsu D."/>
        </authorList>
    </citation>
    <scope>NUCLEOTIDE SEQUENCE</scope>
    <source>
        <strain evidence="2">J40TS1</strain>
    </source>
</reference>
<keyword evidence="3" id="KW-1185">Reference proteome</keyword>
<dbReference type="AlphaFoldDB" id="A0A919YLS5"/>
<dbReference type="PANTHER" id="PTHR33303">
    <property type="entry name" value="CYTOPLASMIC PROTEIN-RELATED"/>
    <property type="match status" value="1"/>
</dbReference>
<sequence length="145" mass="15884">MGFNNPSREELKALLEKTEVIAVVGLSASRDRVSYMVSEAMKKKGYRIIPVNPNAAEILDETCYASLSDIPFPVDLVNVFRRSEYTPEVAEEAVKIGAKALWLQLGIYSEEAAQIAEAGGLTVVMDRCIKVEDSILLPHGKADQA</sequence>
<comment type="caution">
    <text evidence="2">The sequence shown here is derived from an EMBL/GenBank/DDBJ whole genome shotgun (WGS) entry which is preliminary data.</text>
</comment>
<dbReference type="EMBL" id="BOSE01000001">
    <property type="protein sequence ID" value="GIP14431.1"/>
    <property type="molecule type" value="Genomic_DNA"/>
</dbReference>
<accession>A0A919YLS5</accession>
<proteinExistence type="predicted"/>
<dbReference type="SMART" id="SM00881">
    <property type="entry name" value="CoA_binding"/>
    <property type="match status" value="1"/>
</dbReference>
<evidence type="ECO:0000313" key="3">
    <source>
        <dbReference type="Proteomes" id="UP000683139"/>
    </source>
</evidence>
<dbReference type="PANTHER" id="PTHR33303:SF2">
    <property type="entry name" value="COA-BINDING DOMAIN-CONTAINING PROTEIN"/>
    <property type="match status" value="1"/>
</dbReference>
<organism evidence="2 3">
    <name type="scientific">Paenibacillus montaniterrae</name>
    <dbReference type="NCBI Taxonomy" id="429341"/>
    <lineage>
        <taxon>Bacteria</taxon>
        <taxon>Bacillati</taxon>
        <taxon>Bacillota</taxon>
        <taxon>Bacilli</taxon>
        <taxon>Bacillales</taxon>
        <taxon>Paenibacillaceae</taxon>
        <taxon>Paenibacillus</taxon>
    </lineage>
</organism>
<feature type="domain" description="CoA-binding" evidence="1">
    <location>
        <begin position="14"/>
        <end position="107"/>
    </location>
</feature>
<gene>
    <name evidence="2" type="ORF">J40TS1_00730</name>
</gene>
<dbReference type="Proteomes" id="UP000683139">
    <property type="component" value="Unassembled WGS sequence"/>
</dbReference>
<dbReference type="SUPFAM" id="SSF51735">
    <property type="entry name" value="NAD(P)-binding Rossmann-fold domains"/>
    <property type="match status" value="1"/>
</dbReference>
<dbReference type="RefSeq" id="WP_213512619.1">
    <property type="nucleotide sequence ID" value="NZ_BOSE01000001.1"/>
</dbReference>
<dbReference type="Pfam" id="PF13380">
    <property type="entry name" value="CoA_binding_2"/>
    <property type="match status" value="1"/>
</dbReference>